<reference evidence="9 10" key="1">
    <citation type="submission" date="2015-09" db="EMBL/GenBank/DDBJ databases">
        <title>Draft genome sequence of Kouleothrix aurantiaca JCM 19913.</title>
        <authorList>
            <person name="Hemp J."/>
        </authorList>
    </citation>
    <scope>NUCLEOTIDE SEQUENCE [LARGE SCALE GENOMIC DNA]</scope>
    <source>
        <strain evidence="9 10">COM-B</strain>
    </source>
</reference>
<feature type="domain" description="Protein kinase" evidence="8">
    <location>
        <begin position="12"/>
        <end position="242"/>
    </location>
</feature>
<evidence type="ECO:0000256" key="6">
    <source>
        <dbReference type="ARBA" id="ARBA00022840"/>
    </source>
</evidence>
<sequence>MLRQGTILNQRYHVLEHIGDGGMGAVYRALDMRLENIVAVKHMLLSPAPERVAAFQREARLLARLHHPALPAVHDHFAEQGDHFLVMEYIEGQDLSELLRANGGPFEPRTVLIWADLLLDALNYLHQQQPAVIHRDIKPHNLKLTPNGQIMLLDFGLAKGAAGPHGLEHDGRSVHGYTLQYAPFEQIRGAGTDARSDLYAFAATLYHLLAGVPPPNAPTRMAAKLDNQPDPLPPLGIRAPNL</sequence>
<protein>
    <recommendedName>
        <fullName evidence="2">non-specific serine/threonine protein kinase</fullName>
        <ecNumber evidence="2">2.7.11.1</ecNumber>
    </recommendedName>
</protein>
<dbReference type="SMART" id="SM00220">
    <property type="entry name" value="S_TKc"/>
    <property type="match status" value="1"/>
</dbReference>
<comment type="similarity">
    <text evidence="1">Belongs to the protein kinase superfamily. NEK Ser/Thr protein kinase family. NIMA subfamily.</text>
</comment>
<evidence type="ECO:0000256" key="1">
    <source>
        <dbReference type="ARBA" id="ARBA00010886"/>
    </source>
</evidence>
<dbReference type="Proteomes" id="UP000050509">
    <property type="component" value="Unassembled WGS sequence"/>
</dbReference>
<keyword evidence="6 7" id="KW-0067">ATP-binding</keyword>
<dbReference type="CDD" id="cd14014">
    <property type="entry name" value="STKc_PknB_like"/>
    <property type="match status" value="1"/>
</dbReference>
<evidence type="ECO:0000256" key="5">
    <source>
        <dbReference type="ARBA" id="ARBA00022777"/>
    </source>
</evidence>
<dbReference type="Gene3D" id="1.10.510.10">
    <property type="entry name" value="Transferase(Phosphotransferase) domain 1"/>
    <property type="match status" value="1"/>
</dbReference>
<feature type="binding site" evidence="7">
    <location>
        <position position="41"/>
    </location>
    <ligand>
        <name>ATP</name>
        <dbReference type="ChEBI" id="CHEBI:30616"/>
    </ligand>
</feature>
<keyword evidence="3" id="KW-0808">Transferase</keyword>
<dbReference type="PANTHER" id="PTHR43671:SF13">
    <property type="entry name" value="SERINE_THREONINE-PROTEIN KINASE NEK2"/>
    <property type="match status" value="1"/>
</dbReference>
<gene>
    <name evidence="9" type="ORF">SE17_26485</name>
</gene>
<evidence type="ECO:0000313" key="9">
    <source>
        <dbReference type="EMBL" id="KPV50520.1"/>
    </source>
</evidence>
<organism evidence="9 10">
    <name type="scientific">Kouleothrix aurantiaca</name>
    <dbReference type="NCBI Taxonomy" id="186479"/>
    <lineage>
        <taxon>Bacteria</taxon>
        <taxon>Bacillati</taxon>
        <taxon>Chloroflexota</taxon>
        <taxon>Chloroflexia</taxon>
        <taxon>Chloroflexales</taxon>
        <taxon>Roseiflexineae</taxon>
        <taxon>Roseiflexaceae</taxon>
        <taxon>Kouleothrix</taxon>
    </lineage>
</organism>
<accession>A0A0P9DD20</accession>
<dbReference type="PROSITE" id="PS00107">
    <property type="entry name" value="PROTEIN_KINASE_ATP"/>
    <property type="match status" value="1"/>
</dbReference>
<dbReference type="EC" id="2.7.11.1" evidence="2"/>
<evidence type="ECO:0000259" key="8">
    <source>
        <dbReference type="PROSITE" id="PS50011"/>
    </source>
</evidence>
<dbReference type="Pfam" id="PF00069">
    <property type="entry name" value="Pkinase"/>
    <property type="match status" value="1"/>
</dbReference>
<dbReference type="InterPro" id="IPR050660">
    <property type="entry name" value="NEK_Ser/Thr_kinase"/>
</dbReference>
<dbReference type="InterPro" id="IPR011009">
    <property type="entry name" value="Kinase-like_dom_sf"/>
</dbReference>
<keyword evidence="10" id="KW-1185">Reference proteome</keyword>
<dbReference type="PANTHER" id="PTHR43671">
    <property type="entry name" value="SERINE/THREONINE-PROTEIN KINASE NEK"/>
    <property type="match status" value="1"/>
</dbReference>
<name>A0A0P9DD20_9CHLR</name>
<feature type="non-terminal residue" evidence="9">
    <location>
        <position position="242"/>
    </location>
</feature>
<dbReference type="SUPFAM" id="SSF56112">
    <property type="entry name" value="Protein kinase-like (PK-like)"/>
    <property type="match status" value="1"/>
</dbReference>
<dbReference type="PROSITE" id="PS50011">
    <property type="entry name" value="PROTEIN_KINASE_DOM"/>
    <property type="match status" value="1"/>
</dbReference>
<comment type="caution">
    <text evidence="9">The sequence shown here is derived from an EMBL/GenBank/DDBJ whole genome shotgun (WGS) entry which is preliminary data.</text>
</comment>
<dbReference type="AlphaFoldDB" id="A0A0P9DD20"/>
<dbReference type="Gene3D" id="3.30.200.20">
    <property type="entry name" value="Phosphorylase Kinase, domain 1"/>
    <property type="match status" value="1"/>
</dbReference>
<dbReference type="GO" id="GO:0005524">
    <property type="term" value="F:ATP binding"/>
    <property type="evidence" value="ECO:0007669"/>
    <property type="project" value="UniProtKB-UniRule"/>
</dbReference>
<keyword evidence="4 7" id="KW-0547">Nucleotide-binding</keyword>
<evidence type="ECO:0000256" key="7">
    <source>
        <dbReference type="PROSITE-ProRule" id="PRU10141"/>
    </source>
</evidence>
<dbReference type="EMBL" id="LJCR01001349">
    <property type="protein sequence ID" value="KPV50520.1"/>
    <property type="molecule type" value="Genomic_DNA"/>
</dbReference>
<dbReference type="InterPro" id="IPR000719">
    <property type="entry name" value="Prot_kinase_dom"/>
</dbReference>
<dbReference type="InterPro" id="IPR017441">
    <property type="entry name" value="Protein_kinase_ATP_BS"/>
</dbReference>
<proteinExistence type="inferred from homology"/>
<evidence type="ECO:0000256" key="3">
    <source>
        <dbReference type="ARBA" id="ARBA00022679"/>
    </source>
</evidence>
<keyword evidence="5" id="KW-0418">Kinase</keyword>
<evidence type="ECO:0000256" key="4">
    <source>
        <dbReference type="ARBA" id="ARBA00022741"/>
    </source>
</evidence>
<evidence type="ECO:0000313" key="10">
    <source>
        <dbReference type="Proteomes" id="UP000050509"/>
    </source>
</evidence>
<dbReference type="GO" id="GO:0004674">
    <property type="term" value="F:protein serine/threonine kinase activity"/>
    <property type="evidence" value="ECO:0007669"/>
    <property type="project" value="UniProtKB-EC"/>
</dbReference>
<evidence type="ECO:0000256" key="2">
    <source>
        <dbReference type="ARBA" id="ARBA00012513"/>
    </source>
</evidence>